<dbReference type="GO" id="GO:0005737">
    <property type="term" value="C:cytoplasm"/>
    <property type="evidence" value="ECO:0007669"/>
    <property type="project" value="UniProtKB-SubCell"/>
</dbReference>
<comment type="caution">
    <text evidence="8">The sequence shown here is derived from an EMBL/GenBank/DDBJ whole genome shotgun (WGS) entry which is preliminary data.</text>
</comment>
<comment type="similarity">
    <text evidence="2">Belongs to the TraY family.</text>
</comment>
<evidence type="ECO:0000256" key="7">
    <source>
        <dbReference type="SAM" id="MobiDB-lite"/>
    </source>
</evidence>
<dbReference type="InterPro" id="IPR008876">
    <property type="entry name" value="TraY"/>
</dbReference>
<keyword evidence="4" id="KW-0963">Cytoplasm</keyword>
<evidence type="ECO:0000256" key="3">
    <source>
        <dbReference type="ARBA" id="ARBA00020541"/>
    </source>
</evidence>
<accession>A0AA37TIL9</accession>
<evidence type="ECO:0000313" key="8">
    <source>
        <dbReference type="EMBL" id="GLS74639.1"/>
    </source>
</evidence>
<evidence type="ECO:0000256" key="6">
    <source>
        <dbReference type="ARBA" id="ARBA00023125"/>
    </source>
</evidence>
<dbReference type="SUPFAM" id="SSF47598">
    <property type="entry name" value="Ribbon-helix-helix"/>
    <property type="match status" value="1"/>
</dbReference>
<dbReference type="GO" id="GO:0003677">
    <property type="term" value="F:DNA binding"/>
    <property type="evidence" value="ECO:0007669"/>
    <property type="project" value="UniProtKB-KW"/>
</dbReference>
<dbReference type="AlphaFoldDB" id="A0AA37TIL9"/>
<dbReference type="RefSeq" id="WP_238199973.1">
    <property type="nucleotide sequence ID" value="NZ_BPQZ01000053.1"/>
</dbReference>
<evidence type="ECO:0000313" key="9">
    <source>
        <dbReference type="Proteomes" id="UP001157440"/>
    </source>
</evidence>
<keyword evidence="9" id="KW-1185">Reference proteome</keyword>
<feature type="region of interest" description="Disordered" evidence="7">
    <location>
        <begin position="180"/>
        <end position="203"/>
    </location>
</feature>
<protein>
    <recommendedName>
        <fullName evidence="3">Relaxosome protein TraY</fullName>
    </recommendedName>
</protein>
<keyword evidence="5" id="KW-0184">Conjugation</keyword>
<dbReference type="Pfam" id="PF05509">
    <property type="entry name" value="TraY"/>
    <property type="match status" value="1"/>
</dbReference>
<proteinExistence type="inferred from homology"/>
<evidence type="ECO:0000256" key="1">
    <source>
        <dbReference type="ARBA" id="ARBA00004496"/>
    </source>
</evidence>
<organism evidence="8 9">
    <name type="scientific">Methylobacterium tardum</name>
    <dbReference type="NCBI Taxonomy" id="374432"/>
    <lineage>
        <taxon>Bacteria</taxon>
        <taxon>Pseudomonadati</taxon>
        <taxon>Pseudomonadota</taxon>
        <taxon>Alphaproteobacteria</taxon>
        <taxon>Hyphomicrobiales</taxon>
        <taxon>Methylobacteriaceae</taxon>
        <taxon>Methylobacterium</taxon>
    </lineage>
</organism>
<evidence type="ECO:0000256" key="2">
    <source>
        <dbReference type="ARBA" id="ARBA00007183"/>
    </source>
</evidence>
<dbReference type="Gene3D" id="1.10.1220.10">
    <property type="entry name" value="Met repressor-like"/>
    <property type="match status" value="1"/>
</dbReference>
<dbReference type="InterPro" id="IPR010985">
    <property type="entry name" value="Ribbon_hlx_hlx"/>
</dbReference>
<reference evidence="9" key="1">
    <citation type="journal article" date="2019" name="Int. J. Syst. Evol. Microbiol.">
        <title>The Global Catalogue of Microorganisms (GCM) 10K type strain sequencing project: providing services to taxonomists for standard genome sequencing and annotation.</title>
        <authorList>
            <consortium name="The Broad Institute Genomics Platform"/>
            <consortium name="The Broad Institute Genome Sequencing Center for Infectious Disease"/>
            <person name="Wu L."/>
            <person name="Ma J."/>
        </authorList>
    </citation>
    <scope>NUCLEOTIDE SEQUENCE [LARGE SCALE GENOMIC DNA]</scope>
    <source>
        <strain evidence="9">NBRC 103632</strain>
    </source>
</reference>
<dbReference type="InterPro" id="IPR013321">
    <property type="entry name" value="Arc_rbn_hlx_hlx"/>
</dbReference>
<evidence type="ECO:0000256" key="4">
    <source>
        <dbReference type="ARBA" id="ARBA00022490"/>
    </source>
</evidence>
<gene>
    <name evidence="8" type="ORF">GCM10007890_66570</name>
</gene>
<comment type="subcellular location">
    <subcellularLocation>
        <location evidence="1">Cytoplasm</location>
    </subcellularLocation>
</comment>
<dbReference type="Proteomes" id="UP001157440">
    <property type="component" value="Unassembled WGS sequence"/>
</dbReference>
<dbReference type="GO" id="GO:0006355">
    <property type="term" value="P:regulation of DNA-templated transcription"/>
    <property type="evidence" value="ECO:0007669"/>
    <property type="project" value="InterPro"/>
</dbReference>
<keyword evidence="6" id="KW-0238">DNA-binding</keyword>
<sequence length="203" mass="21835">MSRRVEGDEGKKAALNMRVTNDLRARLEAAAEASGRSLAQEAEFRLESLFDPVNERLLNISTHQAKSSLVIRALVSVFATIDFDKDGVPSYLSRAGLASAFKVILEEHFPQPAGLLADLLNPEDKTAKAKVEERMAKIAEGIVAGQRAALYGNAPSNPGLSLLQTAMVLGLIPSDHEEAARSLTAAAEAAKPKRSTKTEKTRN</sequence>
<evidence type="ECO:0000256" key="5">
    <source>
        <dbReference type="ARBA" id="ARBA00022971"/>
    </source>
</evidence>
<dbReference type="EMBL" id="BSPL01000053">
    <property type="protein sequence ID" value="GLS74639.1"/>
    <property type="molecule type" value="Genomic_DNA"/>
</dbReference>
<name>A0AA37TIL9_9HYPH</name>